<dbReference type="NCBIfam" id="TIGR00671">
    <property type="entry name" value="baf"/>
    <property type="match status" value="1"/>
</dbReference>
<evidence type="ECO:0000256" key="2">
    <source>
        <dbReference type="ARBA" id="ARBA00001958"/>
    </source>
</evidence>
<feature type="binding site" evidence="16">
    <location>
        <position position="184"/>
    </location>
    <ligand>
        <name>substrate</name>
    </ligand>
</feature>
<keyword evidence="12 16" id="KW-0630">Potassium</keyword>
<evidence type="ECO:0000256" key="5">
    <source>
        <dbReference type="ARBA" id="ARBA00011738"/>
    </source>
</evidence>
<dbReference type="PANTHER" id="PTHR34265">
    <property type="entry name" value="TYPE III PANTOTHENATE KINASE"/>
    <property type="match status" value="1"/>
</dbReference>
<comment type="function">
    <text evidence="16">Catalyzes the phosphorylation of pantothenate (Pan), the first step in CoA biosynthesis.</text>
</comment>
<dbReference type="AlphaFoldDB" id="A0A926DMD5"/>
<feature type="binding site" evidence="16">
    <location>
        <position position="132"/>
    </location>
    <ligand>
        <name>ATP</name>
        <dbReference type="ChEBI" id="CHEBI:30616"/>
    </ligand>
</feature>
<comment type="subunit">
    <text evidence="5 16">Homodimer.</text>
</comment>
<name>A0A926DMD5_9FIRM</name>
<dbReference type="NCBIfam" id="NF009855">
    <property type="entry name" value="PRK13321.1"/>
    <property type="match status" value="1"/>
</dbReference>
<evidence type="ECO:0000256" key="13">
    <source>
        <dbReference type="ARBA" id="ARBA00022993"/>
    </source>
</evidence>
<dbReference type="GO" id="GO:0046872">
    <property type="term" value="F:metal ion binding"/>
    <property type="evidence" value="ECO:0007669"/>
    <property type="project" value="UniProtKB-KW"/>
</dbReference>
<dbReference type="Gene3D" id="3.30.420.40">
    <property type="match status" value="2"/>
</dbReference>
<keyword evidence="9 16" id="KW-0547">Nucleotide-binding</keyword>
<reference evidence="17" key="1">
    <citation type="submission" date="2020-08" db="EMBL/GenBank/DDBJ databases">
        <title>Genome public.</title>
        <authorList>
            <person name="Liu C."/>
            <person name="Sun Q."/>
        </authorList>
    </citation>
    <scope>NUCLEOTIDE SEQUENCE</scope>
    <source>
        <strain evidence="17">H8</strain>
    </source>
</reference>
<evidence type="ECO:0000313" key="18">
    <source>
        <dbReference type="Proteomes" id="UP000611762"/>
    </source>
</evidence>
<keyword evidence="11 16" id="KW-0067">ATP-binding</keyword>
<evidence type="ECO:0000256" key="7">
    <source>
        <dbReference type="ARBA" id="ARBA00022490"/>
    </source>
</evidence>
<comment type="pathway">
    <text evidence="4 16">Cofactor biosynthesis; coenzyme A biosynthesis; CoA from (R)-pantothenate: step 1/5.</text>
</comment>
<comment type="cofactor">
    <cofactor evidence="2">
        <name>K(+)</name>
        <dbReference type="ChEBI" id="CHEBI:29103"/>
    </cofactor>
</comment>
<dbReference type="NCBIfam" id="NF009848">
    <property type="entry name" value="PRK13318.1-6"/>
    <property type="match status" value="1"/>
</dbReference>
<comment type="cofactor">
    <cofactor evidence="16">
        <name>NH4(+)</name>
        <dbReference type="ChEBI" id="CHEBI:28938"/>
    </cofactor>
    <cofactor evidence="16">
        <name>K(+)</name>
        <dbReference type="ChEBI" id="CHEBI:29103"/>
    </cofactor>
    <text evidence="16">A monovalent cation. Ammonium or potassium.</text>
</comment>
<dbReference type="EMBL" id="JACRSU010000002">
    <property type="protein sequence ID" value="MBC8540369.1"/>
    <property type="molecule type" value="Genomic_DNA"/>
</dbReference>
<dbReference type="SUPFAM" id="SSF53067">
    <property type="entry name" value="Actin-like ATPase domain"/>
    <property type="match status" value="2"/>
</dbReference>
<feature type="binding site" evidence="16">
    <location>
        <begin position="6"/>
        <end position="13"/>
    </location>
    <ligand>
        <name>ATP</name>
        <dbReference type="ChEBI" id="CHEBI:30616"/>
    </ligand>
</feature>
<comment type="subcellular location">
    <subcellularLocation>
        <location evidence="3 16">Cytoplasm</location>
    </subcellularLocation>
</comment>
<dbReference type="GO" id="GO:0005737">
    <property type="term" value="C:cytoplasm"/>
    <property type="evidence" value="ECO:0007669"/>
    <property type="project" value="UniProtKB-SubCell"/>
</dbReference>
<dbReference type="RefSeq" id="WP_249311525.1">
    <property type="nucleotide sequence ID" value="NZ_JACRSU010000002.1"/>
</dbReference>
<keyword evidence="13 16" id="KW-0173">Coenzyme A biosynthesis</keyword>
<evidence type="ECO:0000256" key="8">
    <source>
        <dbReference type="ARBA" id="ARBA00022679"/>
    </source>
</evidence>
<evidence type="ECO:0000256" key="12">
    <source>
        <dbReference type="ARBA" id="ARBA00022958"/>
    </source>
</evidence>
<comment type="similarity">
    <text evidence="14 16">Belongs to the type III pantothenate kinase family.</text>
</comment>
<accession>A0A926DMD5</accession>
<dbReference type="InterPro" id="IPR004619">
    <property type="entry name" value="Type_III_PanK"/>
</dbReference>
<gene>
    <name evidence="16" type="primary">coaX</name>
    <name evidence="17" type="ORF">H8698_05210</name>
</gene>
<dbReference type="HAMAP" id="MF_01274">
    <property type="entry name" value="Pantothen_kinase_3"/>
    <property type="match status" value="1"/>
</dbReference>
<evidence type="ECO:0000256" key="14">
    <source>
        <dbReference type="ARBA" id="ARBA00038036"/>
    </source>
</evidence>
<evidence type="ECO:0000313" key="17">
    <source>
        <dbReference type="EMBL" id="MBC8540369.1"/>
    </source>
</evidence>
<evidence type="ECO:0000256" key="3">
    <source>
        <dbReference type="ARBA" id="ARBA00004496"/>
    </source>
</evidence>
<feature type="binding site" evidence="16">
    <location>
        <position position="129"/>
    </location>
    <ligand>
        <name>K(+)</name>
        <dbReference type="ChEBI" id="CHEBI:29103"/>
    </ligand>
</feature>
<keyword evidence="7 16" id="KW-0963">Cytoplasm</keyword>
<dbReference type="EC" id="2.7.1.33" evidence="6 16"/>
<dbReference type="CDD" id="cd24015">
    <property type="entry name" value="ASKHA_NBD_PanK-III"/>
    <property type="match status" value="1"/>
</dbReference>
<evidence type="ECO:0000256" key="11">
    <source>
        <dbReference type="ARBA" id="ARBA00022840"/>
    </source>
</evidence>
<feature type="binding site" evidence="16">
    <location>
        <begin position="107"/>
        <end position="110"/>
    </location>
    <ligand>
        <name>substrate</name>
    </ligand>
</feature>
<dbReference type="InterPro" id="IPR043129">
    <property type="entry name" value="ATPase_NBD"/>
</dbReference>
<feature type="binding site" evidence="16">
    <location>
        <position position="100"/>
    </location>
    <ligand>
        <name>substrate</name>
    </ligand>
</feature>
<dbReference type="GO" id="GO:0005524">
    <property type="term" value="F:ATP binding"/>
    <property type="evidence" value="ECO:0007669"/>
    <property type="project" value="UniProtKB-UniRule"/>
</dbReference>
<feature type="active site" description="Proton acceptor" evidence="16">
    <location>
        <position position="109"/>
    </location>
</feature>
<evidence type="ECO:0000256" key="1">
    <source>
        <dbReference type="ARBA" id="ARBA00001206"/>
    </source>
</evidence>
<comment type="catalytic activity">
    <reaction evidence="1 16">
        <text>(R)-pantothenate + ATP = (R)-4'-phosphopantothenate + ADP + H(+)</text>
        <dbReference type="Rhea" id="RHEA:16373"/>
        <dbReference type="ChEBI" id="CHEBI:10986"/>
        <dbReference type="ChEBI" id="CHEBI:15378"/>
        <dbReference type="ChEBI" id="CHEBI:29032"/>
        <dbReference type="ChEBI" id="CHEBI:30616"/>
        <dbReference type="ChEBI" id="CHEBI:456216"/>
        <dbReference type="EC" id="2.7.1.33"/>
    </reaction>
</comment>
<comment type="caution">
    <text evidence="17">The sequence shown here is derived from an EMBL/GenBank/DDBJ whole genome shotgun (WGS) entry which is preliminary data.</text>
</comment>
<dbReference type="PANTHER" id="PTHR34265:SF1">
    <property type="entry name" value="TYPE III PANTOTHENATE KINASE"/>
    <property type="match status" value="1"/>
</dbReference>
<evidence type="ECO:0000256" key="15">
    <source>
        <dbReference type="ARBA" id="ARBA00040883"/>
    </source>
</evidence>
<dbReference type="GO" id="GO:0015937">
    <property type="term" value="P:coenzyme A biosynthetic process"/>
    <property type="evidence" value="ECO:0007669"/>
    <property type="project" value="UniProtKB-UniRule"/>
</dbReference>
<evidence type="ECO:0000256" key="10">
    <source>
        <dbReference type="ARBA" id="ARBA00022777"/>
    </source>
</evidence>
<keyword evidence="10 16" id="KW-0418">Kinase</keyword>
<keyword evidence="18" id="KW-1185">Reference proteome</keyword>
<evidence type="ECO:0000256" key="9">
    <source>
        <dbReference type="ARBA" id="ARBA00022741"/>
    </source>
</evidence>
<keyword evidence="8 16" id="KW-0808">Transferase</keyword>
<dbReference type="Pfam" id="PF03309">
    <property type="entry name" value="Pan_kinase"/>
    <property type="match status" value="1"/>
</dbReference>
<dbReference type="Proteomes" id="UP000611762">
    <property type="component" value="Unassembled WGS sequence"/>
</dbReference>
<protein>
    <recommendedName>
        <fullName evidence="15 16">Type III pantothenate kinase</fullName>
        <ecNumber evidence="6 16">2.7.1.33</ecNumber>
    </recommendedName>
    <alternativeName>
        <fullName evidence="16">PanK-III</fullName>
    </alternativeName>
    <alternativeName>
        <fullName evidence="16">Pantothenic acid kinase</fullName>
    </alternativeName>
</protein>
<sequence length="258" mass="27825">MLFVIDVGNTNIVAGFYEGDKLKSSYRMATDKNKSSDEIGLFFSQLLNHEGIGKEEIRDVIISSVVPSIMHALENAIKKYVGISPIVVNGSLDLGLNICYDDPKEVGADRIVNAVAVDKIYGGPAVIIDFGTATTFCVIDGCSNYLGGVIYPGLKISMDALVEKTSKLPRIEIIRPENVVGKNTVCSMQSGLVFGYAGMVDAIVSRIKKETGTPEMLVIATGGLSTLIAKESETIQTIDKNLTIKGLKIIYDRIKLAK</sequence>
<organism evidence="17 18">
    <name type="scientific">Congzhengia minquanensis</name>
    <dbReference type="NCBI Taxonomy" id="2763657"/>
    <lineage>
        <taxon>Bacteria</taxon>
        <taxon>Bacillati</taxon>
        <taxon>Bacillota</taxon>
        <taxon>Clostridia</taxon>
        <taxon>Eubacteriales</taxon>
        <taxon>Oscillospiraceae</taxon>
        <taxon>Congzhengia</taxon>
    </lineage>
</organism>
<evidence type="ECO:0000256" key="6">
    <source>
        <dbReference type="ARBA" id="ARBA00012102"/>
    </source>
</evidence>
<evidence type="ECO:0000256" key="4">
    <source>
        <dbReference type="ARBA" id="ARBA00005225"/>
    </source>
</evidence>
<dbReference type="GO" id="GO:0004594">
    <property type="term" value="F:pantothenate kinase activity"/>
    <property type="evidence" value="ECO:0007669"/>
    <property type="project" value="UniProtKB-UniRule"/>
</dbReference>
<keyword evidence="16" id="KW-0479">Metal-binding</keyword>
<proteinExistence type="inferred from homology"/>
<evidence type="ECO:0000256" key="16">
    <source>
        <dbReference type="HAMAP-Rule" id="MF_01274"/>
    </source>
</evidence>